<protein>
    <recommendedName>
        <fullName evidence="4">Galactokinase</fullName>
        <ecNumber evidence="3">2.7.1.6</ecNumber>
    </recommendedName>
    <alternativeName>
        <fullName evidence="9">Galactose kinase</fullName>
    </alternativeName>
</protein>
<dbReference type="Gene3D" id="1.20.1440.340">
    <property type="match status" value="2"/>
</dbReference>
<evidence type="ECO:0000313" key="16">
    <source>
        <dbReference type="Proteomes" id="UP000193467"/>
    </source>
</evidence>
<reference evidence="15 16" key="1">
    <citation type="submission" date="2016-07" db="EMBL/GenBank/DDBJ databases">
        <title>Pervasive Adenine N6-methylation of Active Genes in Fungi.</title>
        <authorList>
            <consortium name="DOE Joint Genome Institute"/>
            <person name="Mondo S.J."/>
            <person name="Dannebaum R.O."/>
            <person name="Kuo R.C."/>
            <person name="Labutti K."/>
            <person name="Haridas S."/>
            <person name="Kuo A."/>
            <person name="Salamov A."/>
            <person name="Ahrendt S.R."/>
            <person name="Lipzen A."/>
            <person name="Sullivan W."/>
            <person name="Andreopoulos W.B."/>
            <person name="Clum A."/>
            <person name="Lindquist E."/>
            <person name="Daum C."/>
            <person name="Ramamoorthy G.K."/>
            <person name="Gryganskyi A."/>
            <person name="Culley D."/>
            <person name="Magnuson J.K."/>
            <person name="James T.Y."/>
            <person name="O'Malley M.A."/>
            <person name="Stajich J.E."/>
            <person name="Spatafora J.W."/>
            <person name="Visel A."/>
            <person name="Grigoriev I.V."/>
        </authorList>
    </citation>
    <scope>NUCLEOTIDE SEQUENCE [LARGE SCALE GENOMIC DNA]</scope>
    <source>
        <strain evidence="15 16">62-1032</strain>
    </source>
</reference>
<dbReference type="PROSITE" id="PS00106">
    <property type="entry name" value="GALACTOKINASE"/>
    <property type="match status" value="1"/>
</dbReference>
<evidence type="ECO:0000256" key="4">
    <source>
        <dbReference type="ARBA" id="ARBA00019487"/>
    </source>
</evidence>
<evidence type="ECO:0000259" key="12">
    <source>
        <dbReference type="Pfam" id="PF00288"/>
    </source>
</evidence>
<comment type="pathway">
    <text evidence="1">Carbohydrate metabolism; galactose metabolism.</text>
</comment>
<keyword evidence="15" id="KW-0689">Ribosomal protein</keyword>
<feature type="domain" description="GHMP kinase N-terminal" evidence="12">
    <location>
        <begin position="165"/>
        <end position="239"/>
    </location>
</feature>
<keyword evidence="6" id="KW-0547">Nucleotide-binding</keyword>
<dbReference type="PANTHER" id="PTHR10457:SF7">
    <property type="entry name" value="GALACTOKINASE-RELATED"/>
    <property type="match status" value="1"/>
</dbReference>
<dbReference type="InterPro" id="IPR000705">
    <property type="entry name" value="Galactokinase"/>
</dbReference>
<dbReference type="Gene3D" id="3.30.230.10">
    <property type="match status" value="1"/>
</dbReference>
<feature type="domain" description="Galactokinase N-terminal" evidence="14">
    <location>
        <begin position="33"/>
        <end position="81"/>
    </location>
</feature>
<evidence type="ECO:0000256" key="10">
    <source>
        <dbReference type="ARBA" id="ARBA00049538"/>
    </source>
</evidence>
<dbReference type="GO" id="GO:0005840">
    <property type="term" value="C:ribosome"/>
    <property type="evidence" value="ECO:0007669"/>
    <property type="project" value="UniProtKB-KW"/>
</dbReference>
<evidence type="ECO:0000313" key="15">
    <source>
        <dbReference type="EMBL" id="ORY91663.1"/>
    </source>
</evidence>
<evidence type="ECO:0000256" key="11">
    <source>
        <dbReference type="SAM" id="MobiDB-lite"/>
    </source>
</evidence>
<dbReference type="SUPFAM" id="SSF54211">
    <property type="entry name" value="Ribosomal protein S5 domain 2-like"/>
    <property type="match status" value="1"/>
</dbReference>
<gene>
    <name evidence="15" type="ORF">BCR35DRAFT_298916</name>
</gene>
<name>A0A1Y2G3X6_9BASI</name>
<feature type="domain" description="GHMP kinase C-terminal" evidence="13">
    <location>
        <begin position="466"/>
        <end position="538"/>
    </location>
</feature>
<dbReference type="FunCoup" id="A0A1Y2G3X6">
    <property type="interactions" value="304"/>
</dbReference>
<dbReference type="InterPro" id="IPR014721">
    <property type="entry name" value="Ribsml_uS5_D2-typ_fold_subgr"/>
</dbReference>
<evidence type="ECO:0000256" key="7">
    <source>
        <dbReference type="ARBA" id="ARBA00022777"/>
    </source>
</evidence>
<keyword evidence="16" id="KW-1185">Reference proteome</keyword>
<comment type="catalytic activity">
    <reaction evidence="10">
        <text>alpha-D-galactose + ATP = alpha-D-galactose 1-phosphate + ADP + H(+)</text>
        <dbReference type="Rhea" id="RHEA:13553"/>
        <dbReference type="ChEBI" id="CHEBI:15378"/>
        <dbReference type="ChEBI" id="CHEBI:28061"/>
        <dbReference type="ChEBI" id="CHEBI:30616"/>
        <dbReference type="ChEBI" id="CHEBI:58336"/>
        <dbReference type="ChEBI" id="CHEBI:456216"/>
        <dbReference type="EC" id="2.7.1.6"/>
    </reaction>
    <physiologicalReaction direction="left-to-right" evidence="10">
        <dbReference type="Rhea" id="RHEA:13554"/>
    </physiologicalReaction>
</comment>
<dbReference type="Pfam" id="PF08544">
    <property type="entry name" value="GHMP_kinases_C"/>
    <property type="match status" value="1"/>
</dbReference>
<dbReference type="SUPFAM" id="SSF55060">
    <property type="entry name" value="GHMP Kinase, C-terminal domain"/>
    <property type="match status" value="1"/>
</dbReference>
<evidence type="ECO:0000256" key="6">
    <source>
        <dbReference type="ARBA" id="ARBA00022741"/>
    </source>
</evidence>
<keyword evidence="7" id="KW-0418">Kinase</keyword>
<dbReference type="PROSITE" id="PS00627">
    <property type="entry name" value="GHMP_KINASES_ATP"/>
    <property type="match status" value="1"/>
</dbReference>
<dbReference type="PANTHER" id="PTHR10457">
    <property type="entry name" value="MEVALONATE KINASE/GALACTOKINASE"/>
    <property type="match status" value="1"/>
</dbReference>
<evidence type="ECO:0000256" key="1">
    <source>
        <dbReference type="ARBA" id="ARBA00004947"/>
    </source>
</evidence>
<dbReference type="Proteomes" id="UP000193467">
    <property type="component" value="Unassembled WGS sequence"/>
</dbReference>
<dbReference type="PRINTS" id="PR00959">
    <property type="entry name" value="MEVGALKINASE"/>
</dbReference>
<comment type="caution">
    <text evidence="15">The sequence shown here is derived from an EMBL/GenBank/DDBJ whole genome shotgun (WGS) entry which is preliminary data.</text>
</comment>
<dbReference type="GO" id="GO:0005524">
    <property type="term" value="F:ATP binding"/>
    <property type="evidence" value="ECO:0007669"/>
    <property type="project" value="UniProtKB-KW"/>
</dbReference>
<dbReference type="Pfam" id="PF00288">
    <property type="entry name" value="GHMP_kinases_N"/>
    <property type="match status" value="1"/>
</dbReference>
<dbReference type="InterPro" id="IPR006204">
    <property type="entry name" value="GHMP_kinase_N_dom"/>
</dbReference>
<dbReference type="GO" id="GO:0006012">
    <property type="term" value="P:galactose metabolic process"/>
    <property type="evidence" value="ECO:0007669"/>
    <property type="project" value="UniProtKB-UniPathway"/>
</dbReference>
<dbReference type="InterPro" id="IPR006203">
    <property type="entry name" value="GHMP_knse_ATP-bd_CS"/>
</dbReference>
<keyword evidence="15" id="KW-0687">Ribonucleoprotein</keyword>
<dbReference type="GO" id="GO:0004335">
    <property type="term" value="F:galactokinase activity"/>
    <property type="evidence" value="ECO:0007669"/>
    <property type="project" value="UniProtKB-EC"/>
</dbReference>
<dbReference type="EC" id="2.7.1.6" evidence="3"/>
<feature type="region of interest" description="Disordered" evidence="11">
    <location>
        <begin position="328"/>
        <end position="364"/>
    </location>
</feature>
<sequence length="568" mass="61504">MPNSPVPLATSLDEVYTPGSLAHQGERWDQLAQTFEKEYGVKPQKIARAPGRVNVIGEHIDYCGFSVLPAAIERDVLVAFSTDPQDKDKLPKATASGRTVAVLRNVDDKYSPTHFEVDLSSWGGDLALPKKHHWSSYFIAGTKGILQHLHENAPKTILGRKENPSHIIILVAGTVPEGSGLSSSSAMTTASAITLLEISGRRDGPNKIGRRGVTEVAIESERLVGVNSGGMDQSASVFSQPLNLLHIEFVPKLQATAIPLPQTNPPFSFVIANTLVTSNKQLTAKYCYNLRVVETRLGALLLAKALDLPPQSQHSPPLTFKTVLDTYFTQPPTPPGPHPVDAPMPTQNPPELPTAAAHPTSPLPPKGASKVYELKTLLGLAGKELGGPGMEDGMTWEQVAELLGRDKDELMKEVVGKQEVEPVNGKLKIWTRARHVFSEALRVYEFRELLESTASGETTLDSSSVLKSMGDLMNASMESCQNDYECSCPELDELTALARQNGALGSRLTGAGWGGATVSLVPEPEVPKFIDAVREGYYKKRFPNLSKAELEDVCFATKPEAGAGVYRF</sequence>
<dbReference type="InterPro" id="IPR013750">
    <property type="entry name" value="GHMP_kinase_C_dom"/>
</dbReference>
<dbReference type="InterPro" id="IPR036554">
    <property type="entry name" value="GHMP_kinase_C_sf"/>
</dbReference>
<dbReference type="InterPro" id="IPR019539">
    <property type="entry name" value="GalKase_N"/>
</dbReference>
<dbReference type="OrthoDB" id="187738at2759"/>
<organism evidence="15 16">
    <name type="scientific">Leucosporidium creatinivorum</name>
    <dbReference type="NCBI Taxonomy" id="106004"/>
    <lineage>
        <taxon>Eukaryota</taxon>
        <taxon>Fungi</taxon>
        <taxon>Dikarya</taxon>
        <taxon>Basidiomycota</taxon>
        <taxon>Pucciniomycotina</taxon>
        <taxon>Microbotryomycetes</taxon>
        <taxon>Leucosporidiales</taxon>
        <taxon>Leucosporidium</taxon>
    </lineage>
</organism>
<evidence type="ECO:0000259" key="13">
    <source>
        <dbReference type="Pfam" id="PF08544"/>
    </source>
</evidence>
<dbReference type="UniPathway" id="UPA00214"/>
<dbReference type="InterPro" id="IPR019741">
    <property type="entry name" value="Galactokinase_CS"/>
</dbReference>
<feature type="compositionally biased region" description="Pro residues" evidence="11">
    <location>
        <begin position="331"/>
        <end position="352"/>
    </location>
</feature>
<dbReference type="Pfam" id="PF10509">
    <property type="entry name" value="GalKase_gal_bdg"/>
    <property type="match status" value="1"/>
</dbReference>
<evidence type="ECO:0000256" key="3">
    <source>
        <dbReference type="ARBA" id="ARBA00012315"/>
    </source>
</evidence>
<accession>A0A1Y2G3X6</accession>
<evidence type="ECO:0000256" key="9">
    <source>
        <dbReference type="ARBA" id="ARBA00029590"/>
    </source>
</evidence>
<dbReference type="AlphaFoldDB" id="A0A1Y2G3X6"/>
<keyword evidence="8" id="KW-0067">ATP-binding</keyword>
<evidence type="ECO:0000259" key="14">
    <source>
        <dbReference type="Pfam" id="PF10509"/>
    </source>
</evidence>
<dbReference type="STRING" id="106004.A0A1Y2G3X6"/>
<proteinExistence type="inferred from homology"/>
<dbReference type="Gene3D" id="3.30.70.3170">
    <property type="match status" value="1"/>
</dbReference>
<dbReference type="EMBL" id="MCGR01000002">
    <property type="protein sequence ID" value="ORY91663.1"/>
    <property type="molecule type" value="Genomic_DNA"/>
</dbReference>
<dbReference type="InParanoid" id="A0A1Y2G3X6"/>
<evidence type="ECO:0000256" key="2">
    <source>
        <dbReference type="ARBA" id="ARBA00006566"/>
    </source>
</evidence>
<dbReference type="NCBIfam" id="TIGR00131">
    <property type="entry name" value="gal_kin"/>
    <property type="match status" value="1"/>
</dbReference>
<keyword evidence="5" id="KW-0808">Transferase</keyword>
<dbReference type="GO" id="GO:0005829">
    <property type="term" value="C:cytosol"/>
    <property type="evidence" value="ECO:0007669"/>
    <property type="project" value="TreeGrafter"/>
</dbReference>
<evidence type="ECO:0000256" key="5">
    <source>
        <dbReference type="ARBA" id="ARBA00022679"/>
    </source>
</evidence>
<evidence type="ECO:0000256" key="8">
    <source>
        <dbReference type="ARBA" id="ARBA00022840"/>
    </source>
</evidence>
<dbReference type="InterPro" id="IPR020568">
    <property type="entry name" value="Ribosomal_Su5_D2-typ_SF"/>
</dbReference>
<comment type="similarity">
    <text evidence="2">Belongs to the GHMP kinase family. GalK subfamily.</text>
</comment>